<evidence type="ECO:0000313" key="5">
    <source>
        <dbReference type="EMBL" id="EMJ5133206.1"/>
    </source>
</evidence>
<dbReference type="AlphaFoldDB" id="A0A1S1HL46"/>
<dbReference type="NCBIfam" id="NF007473">
    <property type="entry name" value="PRK10057.1"/>
    <property type="match status" value="1"/>
</dbReference>
<evidence type="ECO:0000256" key="2">
    <source>
        <dbReference type="ARBA" id="ARBA00005929"/>
    </source>
</evidence>
<reference evidence="6 7" key="1">
    <citation type="submission" date="2016-03" db="EMBL/GenBank/DDBJ databases">
        <title>Genome sequence of Providencia stuartii strain, isolated from the salivary glands of larval Lucilia sericata.</title>
        <authorList>
            <person name="Yuan Y."/>
            <person name="Zhang Y."/>
            <person name="Fu S."/>
            <person name="Crippen T.L."/>
            <person name="Visi D."/>
            <person name="Benbow M.E."/>
            <person name="Allen M."/>
            <person name="Tomberlin J.K."/>
            <person name="Sze S.-H."/>
            <person name="Tarone A.M."/>
        </authorList>
    </citation>
    <scope>NUCLEOTIDE SEQUENCE [LARGE SCALE GENOMIC DNA]</scope>
    <source>
        <strain evidence="6 7">Crippen</strain>
    </source>
</reference>
<evidence type="ECO:0000313" key="7">
    <source>
        <dbReference type="Proteomes" id="UP000179588"/>
    </source>
</evidence>
<keyword evidence="7" id="KW-1185">Reference proteome</keyword>
<evidence type="ECO:0000256" key="3">
    <source>
        <dbReference type="ARBA" id="ARBA00018210"/>
    </source>
</evidence>
<evidence type="ECO:0000256" key="4">
    <source>
        <dbReference type="ARBA" id="ARBA00029685"/>
    </source>
</evidence>
<comment type="similarity">
    <text evidence="2">Belongs to the SRA family.</text>
</comment>
<evidence type="ECO:0000256" key="1">
    <source>
        <dbReference type="ARBA" id="ARBA00004057"/>
    </source>
</evidence>
<name>A0A1S1HL46_PROST</name>
<proteinExistence type="inferred from homology"/>
<comment type="caution">
    <text evidence="6">The sequence shown here is derived from an EMBL/GenBank/DDBJ whole genome shotgun (WGS) entry which is preliminary data.</text>
</comment>
<dbReference type="InterPro" id="IPR012607">
    <property type="entry name" value="SRA-like"/>
</dbReference>
<gene>
    <name evidence="5" type="primary">sra</name>
    <name evidence="6" type="ORF">A3Q29_09725</name>
    <name evidence="5" type="ORF">RG298_000885</name>
</gene>
<dbReference type="GeneID" id="92279336"/>
<reference evidence="5" key="2">
    <citation type="submission" date="2024-02" db="EMBL/GenBank/DDBJ databases">
        <authorList>
            <consortium name="Clinical and Environmental Microbiology Branch: Whole genome sequencing antimicrobial resistance pathogens in the healthcare setting"/>
        </authorList>
    </citation>
    <scope>NUCLEOTIDE SEQUENCE</scope>
    <source>
        <strain evidence="5">2021GO-0154</strain>
    </source>
</reference>
<accession>A0A1S1HL46</accession>
<dbReference type="EMBL" id="ABMABF030000002">
    <property type="protein sequence ID" value="EMJ5133206.1"/>
    <property type="molecule type" value="Genomic_DNA"/>
</dbReference>
<protein>
    <recommendedName>
        <fullName evidence="3">Stationary-phase-induced ribosome-associated protein</fullName>
    </recommendedName>
    <alternativeName>
        <fullName evidence="4">30S ribosomal protein S22</fullName>
    </alternativeName>
</protein>
<sequence>MVSNNAARRLLGMPYKLSRSKKNLRVSIVTKENATSNLPDDLQNKSVVAALKNTATEKKTYHSTTVFYPEYVVS</sequence>
<dbReference type="RefSeq" id="WP_070929707.1">
    <property type="nucleotide sequence ID" value="NZ_CANMXG010000004.1"/>
</dbReference>
<evidence type="ECO:0000313" key="6">
    <source>
        <dbReference type="EMBL" id="OHT22767.1"/>
    </source>
</evidence>
<dbReference type="OrthoDB" id="6455670at2"/>
<dbReference type="GO" id="GO:0006412">
    <property type="term" value="P:translation"/>
    <property type="evidence" value="ECO:0007669"/>
    <property type="project" value="InterPro"/>
</dbReference>
<comment type="function">
    <text evidence="1">Although this protein associates with the 30S subunit of the ribosome it is not considered to be a bona fide ribosomal protein.</text>
</comment>
<dbReference type="EMBL" id="LVIE01000212">
    <property type="protein sequence ID" value="OHT22767.1"/>
    <property type="molecule type" value="Genomic_DNA"/>
</dbReference>
<dbReference type="Proteomes" id="UP000179588">
    <property type="component" value="Unassembled WGS sequence"/>
</dbReference>
<organism evidence="6 7">
    <name type="scientific">Providencia stuartii</name>
    <dbReference type="NCBI Taxonomy" id="588"/>
    <lineage>
        <taxon>Bacteria</taxon>
        <taxon>Pseudomonadati</taxon>
        <taxon>Pseudomonadota</taxon>
        <taxon>Gammaproteobacteria</taxon>
        <taxon>Enterobacterales</taxon>
        <taxon>Morganellaceae</taxon>
        <taxon>Providencia</taxon>
    </lineage>
</organism>